<dbReference type="InterPro" id="IPR036877">
    <property type="entry name" value="SUI1_dom_sf"/>
</dbReference>
<dbReference type="InterPro" id="IPR005874">
    <property type="entry name" value="SUI1_euk"/>
</dbReference>
<dbReference type="GO" id="GO:0006412">
    <property type="term" value="P:translation"/>
    <property type="evidence" value="ECO:0007669"/>
    <property type="project" value="UniProtKB-KW"/>
</dbReference>
<reference evidence="6 7" key="1">
    <citation type="submission" date="2024-10" db="EMBL/GenBank/DDBJ databases">
        <title>Updated reference genomes for cyclostephanoid diatoms.</title>
        <authorList>
            <person name="Roberts W.R."/>
            <person name="Alverson A.J."/>
        </authorList>
    </citation>
    <scope>NUCLEOTIDE SEQUENCE [LARGE SCALE GENOMIC DNA]</scope>
    <source>
        <strain evidence="6 7">AJA010-31</strain>
    </source>
</reference>
<evidence type="ECO:0000256" key="1">
    <source>
        <dbReference type="ARBA" id="ARBA00005422"/>
    </source>
</evidence>
<dbReference type="AlphaFoldDB" id="A0ABD3QNM7"/>
<dbReference type="PROSITE" id="PS51257">
    <property type="entry name" value="PROKAR_LIPOPROTEIN"/>
    <property type="match status" value="1"/>
</dbReference>
<feature type="chain" id="PRO_5044752179" description="SUI1 domain-containing protein" evidence="4">
    <location>
        <begin position="20"/>
        <end position="503"/>
    </location>
</feature>
<dbReference type="Proteomes" id="UP001530400">
    <property type="component" value="Unassembled WGS sequence"/>
</dbReference>
<comment type="similarity">
    <text evidence="1">Belongs to the SUI1 family.</text>
</comment>
<protein>
    <recommendedName>
        <fullName evidence="5">SUI1 domain-containing protein</fullName>
    </recommendedName>
</protein>
<dbReference type="SUPFAM" id="SSF55159">
    <property type="entry name" value="eIF1-like"/>
    <property type="match status" value="1"/>
</dbReference>
<evidence type="ECO:0000313" key="6">
    <source>
        <dbReference type="EMBL" id="KAL3802032.1"/>
    </source>
</evidence>
<feature type="signal peptide" evidence="4">
    <location>
        <begin position="1"/>
        <end position="19"/>
    </location>
</feature>
<accession>A0ABD3QNM7</accession>
<keyword evidence="7" id="KW-1185">Reference proteome</keyword>
<keyword evidence="3" id="KW-0175">Coiled coil</keyword>
<dbReference type="PROSITE" id="PS50296">
    <property type="entry name" value="SUI1"/>
    <property type="match status" value="1"/>
</dbReference>
<dbReference type="Gene3D" id="3.30.780.10">
    <property type="entry name" value="SUI1-like domain"/>
    <property type="match status" value="1"/>
</dbReference>
<organism evidence="6 7">
    <name type="scientific">Cyclotella atomus</name>
    <dbReference type="NCBI Taxonomy" id="382360"/>
    <lineage>
        <taxon>Eukaryota</taxon>
        <taxon>Sar</taxon>
        <taxon>Stramenopiles</taxon>
        <taxon>Ochrophyta</taxon>
        <taxon>Bacillariophyta</taxon>
        <taxon>Coscinodiscophyceae</taxon>
        <taxon>Thalassiosirophycidae</taxon>
        <taxon>Stephanodiscales</taxon>
        <taxon>Stephanodiscaceae</taxon>
        <taxon>Cyclotella</taxon>
    </lineage>
</organism>
<gene>
    <name evidence="6" type="ORF">ACHAWO_008445</name>
</gene>
<feature type="coiled-coil region" evidence="3">
    <location>
        <begin position="77"/>
        <end position="143"/>
    </location>
</feature>
<evidence type="ECO:0000259" key="5">
    <source>
        <dbReference type="PROSITE" id="PS50296"/>
    </source>
</evidence>
<dbReference type="CDD" id="cd11566">
    <property type="entry name" value="eIF1_SUI1"/>
    <property type="match status" value="1"/>
</dbReference>
<dbReference type="Pfam" id="PF01253">
    <property type="entry name" value="SUI1"/>
    <property type="match status" value="1"/>
</dbReference>
<keyword evidence="2" id="KW-0648">Protein biosynthesis</keyword>
<feature type="domain" description="SUI1" evidence="5">
    <location>
        <begin position="421"/>
        <end position="491"/>
    </location>
</feature>
<dbReference type="EMBL" id="JALLPJ020000112">
    <property type="protein sequence ID" value="KAL3802032.1"/>
    <property type="molecule type" value="Genomic_DNA"/>
</dbReference>
<evidence type="ECO:0000256" key="4">
    <source>
        <dbReference type="SAM" id="SignalP"/>
    </source>
</evidence>
<sequence length="503" mass="57795">MVRGYYLLVLFASVACVCAHNVTDNHSHAAAKEITSGSAVNEALIAIDKSSTQNDKAGSADKISSLEKELAAALVELNDSVQLAKSLQNKIERMQLDHIKELNETFNELESISTESEKYKRQLDQNEERCKVTRNQLTEREQELKDMHYNAVNQYVNFTLIGSDLMEIVHDVVNTARRRIDQRLGRHSHHVNLKIHRSKHKTKSKYSNAKKQLQFKATSMQRRFDRHWKKSSYIRPLVEETWGKVAKYTFNVYHPYKPIINDIKHSLHLSSLSAIEVTSKGVLSYLDNHVKRKEDREHQKIERDKEMNKRHGRHHRQTPRKIPNDVKISASGEVTVEPPYLHKKMRPFFQFMLDNKEVLVTQGASMLPLFLALYFGDSVVIGLVLYFMIGLPTELIWIFAIVKLVRRDAADEKGGTQGEKVHVRVQQRNGRKCITTVAGLADDLDIKRICKAFKKNFSCNGAVQKDEEDKEVIQLSGDQRTNVKEFLVDQEICHSDTIVLHGF</sequence>
<comment type="caution">
    <text evidence="6">The sequence shown here is derived from an EMBL/GenBank/DDBJ whole genome shotgun (WGS) entry which is preliminary data.</text>
</comment>
<evidence type="ECO:0000256" key="2">
    <source>
        <dbReference type="ARBA" id="ARBA00022917"/>
    </source>
</evidence>
<evidence type="ECO:0000313" key="7">
    <source>
        <dbReference type="Proteomes" id="UP001530400"/>
    </source>
</evidence>
<dbReference type="PANTHER" id="PTHR10388">
    <property type="entry name" value="EUKARYOTIC TRANSLATION INITIATION FACTOR SUI1"/>
    <property type="match status" value="1"/>
</dbReference>
<name>A0ABD3QNM7_9STRA</name>
<keyword evidence="4" id="KW-0732">Signal</keyword>
<evidence type="ECO:0000256" key="3">
    <source>
        <dbReference type="SAM" id="Coils"/>
    </source>
</evidence>
<proteinExistence type="inferred from homology"/>
<dbReference type="InterPro" id="IPR001950">
    <property type="entry name" value="SUI1"/>
</dbReference>